<accession>A0A0D3R1Q4</accession>
<organism evidence="1 2">
    <name type="scientific">Oita virus</name>
    <dbReference type="NCBI Taxonomy" id="1272953"/>
    <lineage>
        <taxon>Viruses</taxon>
        <taxon>Riboviria</taxon>
        <taxon>Orthornavirae</taxon>
        <taxon>Negarnaviricota</taxon>
        <taxon>Haploviricotina</taxon>
        <taxon>Monjiviricetes</taxon>
        <taxon>Mononegavirales</taxon>
        <taxon>Rhabdoviridae</taxon>
        <taxon>Alpharhabdovirinae</taxon>
        <taxon>Ledantevirus</taxon>
        <taxon>Ledantevirus oita</taxon>
    </lineage>
</organism>
<evidence type="ECO:0000313" key="2">
    <source>
        <dbReference type="Proteomes" id="UP000203039"/>
    </source>
</evidence>
<evidence type="ECO:0000313" key="1">
    <source>
        <dbReference type="EMBL" id="AJR28400.1"/>
    </source>
</evidence>
<dbReference type="KEGG" id="vg:32741388"/>
<dbReference type="GeneID" id="32741388"/>
<proteinExistence type="predicted"/>
<reference evidence="1 2" key="1">
    <citation type="journal article" date="2015" name="PLoS Pathog.">
        <title>Evolution of genome size and complexity in the rhabdoviridae.</title>
        <authorList>
            <person name="Walker P.J."/>
            <person name="Firth C."/>
            <person name="Widen S.G."/>
            <person name="Blasdell K.R."/>
            <person name="Guzman H."/>
            <person name="Wood T.G."/>
            <person name="Paradkar P.N."/>
            <person name="Holmes E.C."/>
            <person name="Tesh R.B."/>
            <person name="Vasilakis N."/>
        </authorList>
    </citation>
    <scope>NUCLEOTIDE SEQUENCE [LARGE SCALE GENOMIC DNA]</scope>
    <source>
        <strain evidence="1 2">296-1972</strain>
    </source>
</reference>
<keyword evidence="2" id="KW-1185">Reference proteome</keyword>
<dbReference type="OrthoDB" id="15843at10239"/>
<dbReference type="Proteomes" id="UP000203039">
    <property type="component" value="Segment"/>
</dbReference>
<protein>
    <submittedName>
        <fullName evidence="1">Matrix</fullName>
    </submittedName>
</protein>
<sequence>MLSVFKKSKKDRVSSSAPDTSQLVKETFFSVPSAPAPSIKKDIFTHTLRVQAWIEIRSEESIQDFEDCTKILEPWIDEASCPIWQYIIDSWVFFCMGVHARKDPLCTTHCLYRARIDQVLEFKHNVEELDPALCKAVTVRFVTAYNGKKCEVSFWSSMTPSRRRGAPFFIMYYAPLKDGNPPPAMMKWKINLPFKILNDTEEGPYLSK</sequence>
<name>A0A0D3R1Q4_9RHAB</name>
<dbReference type="EMBL" id="KM204998">
    <property type="protein sequence ID" value="AJR28400.1"/>
    <property type="molecule type" value="Viral_cRNA"/>
</dbReference>
<dbReference type="RefSeq" id="YP_009362256.1">
    <property type="nucleotide sequence ID" value="NC_034548.1"/>
</dbReference>